<dbReference type="InterPro" id="IPR025166">
    <property type="entry name" value="Integrase_DNA_bind_dom"/>
</dbReference>
<dbReference type="PROSITE" id="PS51898">
    <property type="entry name" value="TYR_RECOMBINASE"/>
    <property type="match status" value="1"/>
</dbReference>
<dbReference type="OrthoDB" id="9795573at2"/>
<dbReference type="EMBL" id="PDNZ01000005">
    <property type="protein sequence ID" value="PWW81841.1"/>
    <property type="molecule type" value="Genomic_DNA"/>
</dbReference>
<dbReference type="Proteomes" id="UP000246278">
    <property type="component" value="Unassembled WGS sequence"/>
</dbReference>
<dbReference type="SUPFAM" id="SSF56349">
    <property type="entry name" value="DNA breaking-rejoining enzymes"/>
    <property type="match status" value="1"/>
</dbReference>
<dbReference type="Gene3D" id="3.30.160.390">
    <property type="entry name" value="Integrase, DNA-binding domain"/>
    <property type="match status" value="1"/>
</dbReference>
<dbReference type="AlphaFoldDB" id="A0A317T8S8"/>
<dbReference type="Pfam" id="PF00589">
    <property type="entry name" value="Phage_integrase"/>
    <property type="match status" value="1"/>
</dbReference>
<dbReference type="InterPro" id="IPR011010">
    <property type="entry name" value="DNA_brk_join_enz"/>
</dbReference>
<dbReference type="GO" id="GO:0006310">
    <property type="term" value="P:DNA recombination"/>
    <property type="evidence" value="ECO:0007669"/>
    <property type="project" value="UniProtKB-KW"/>
</dbReference>
<evidence type="ECO:0000256" key="2">
    <source>
        <dbReference type="ARBA" id="ARBA00022908"/>
    </source>
</evidence>
<dbReference type="InterPro" id="IPR053876">
    <property type="entry name" value="Phage_int_M"/>
</dbReference>
<dbReference type="RefSeq" id="WP_110023494.1">
    <property type="nucleotide sequence ID" value="NZ_PDNZ01000005.1"/>
</dbReference>
<evidence type="ECO:0000256" key="4">
    <source>
        <dbReference type="ARBA" id="ARBA00023172"/>
    </source>
</evidence>
<dbReference type="PANTHER" id="PTHR30629:SF2">
    <property type="entry name" value="PROPHAGE INTEGRASE INTS-RELATED"/>
    <property type="match status" value="1"/>
</dbReference>
<dbReference type="Gene3D" id="1.10.443.10">
    <property type="entry name" value="Intergrase catalytic core"/>
    <property type="match status" value="1"/>
</dbReference>
<dbReference type="InterPro" id="IPR038488">
    <property type="entry name" value="Integrase_DNA-bd_sf"/>
</dbReference>
<comment type="caution">
    <text evidence="6">The sequence shown here is derived from an EMBL/GenBank/DDBJ whole genome shotgun (WGS) entry which is preliminary data.</text>
</comment>
<feature type="domain" description="Tyr recombinase" evidence="5">
    <location>
        <begin position="208"/>
        <end position="391"/>
    </location>
</feature>
<dbReference type="CDD" id="cd00801">
    <property type="entry name" value="INT_P4_C"/>
    <property type="match status" value="1"/>
</dbReference>
<evidence type="ECO:0000259" key="5">
    <source>
        <dbReference type="PROSITE" id="PS51898"/>
    </source>
</evidence>
<dbReference type="GO" id="GO:0015074">
    <property type="term" value="P:DNA integration"/>
    <property type="evidence" value="ECO:0007669"/>
    <property type="project" value="UniProtKB-KW"/>
</dbReference>
<comment type="similarity">
    <text evidence="1">Belongs to the 'phage' integrase family.</text>
</comment>
<sequence>MPIPIVPLSDTQIKRCKPQDKPYRLFDGGGLCLFIAVKGRKTWQYRYKFNGKSATMTLGVYPDVGLAKARELHREARSLLGDGINPIEERKRQGEPEKQGTLFSTVAREWFEIAKSEWTEGHAKKMFYRLERDAMPVLGNMVIGDITAQDVLRTLRFVEDRGAIDTAHRVKGIISQVFIHALVTGVEGIAANPAAGLSRVLRKPKVRHMPAITDPDELARLLRSIDSYKGAYITKCALRLAPMLFVRPGELRSAEWEEINLDEAVWRIPANKTKTGEFLIVPLARQVVAILQDVTLFTGDDRYVFQGKADNSFMNDNTLLKALRTLGWSADKVTIHGFRATARTFLHERLGFSPDAIEAQLGHRVPDRLGGAYNRTKHLDERTRMMQAWADYLDELKSSR</sequence>
<keyword evidence="2" id="KW-0229">DNA integration</keyword>
<accession>A0A317T8S8</accession>
<dbReference type="InterPro" id="IPR010998">
    <property type="entry name" value="Integrase_recombinase_N"/>
</dbReference>
<keyword evidence="4" id="KW-0233">DNA recombination</keyword>
<dbReference type="InterPro" id="IPR050808">
    <property type="entry name" value="Phage_Integrase"/>
</dbReference>
<dbReference type="GO" id="GO:0003677">
    <property type="term" value="F:DNA binding"/>
    <property type="evidence" value="ECO:0007669"/>
    <property type="project" value="UniProtKB-KW"/>
</dbReference>
<proteinExistence type="inferred from homology"/>
<reference evidence="7" key="1">
    <citation type="submission" date="2017-10" db="EMBL/GenBank/DDBJ databases">
        <authorList>
            <person name="Gaisin V.A."/>
            <person name="Rysina M.S."/>
            <person name="Grouzdev D.S."/>
        </authorList>
    </citation>
    <scope>NUCLEOTIDE SEQUENCE [LARGE SCALE GENOMIC DNA]</scope>
    <source>
        <strain evidence="7">V1</strain>
    </source>
</reference>
<evidence type="ECO:0000256" key="1">
    <source>
        <dbReference type="ARBA" id="ARBA00008857"/>
    </source>
</evidence>
<dbReference type="Gene3D" id="1.10.150.130">
    <property type="match status" value="1"/>
</dbReference>
<gene>
    <name evidence="6" type="ORF">CR164_08465</name>
</gene>
<dbReference type="PANTHER" id="PTHR30629">
    <property type="entry name" value="PROPHAGE INTEGRASE"/>
    <property type="match status" value="1"/>
</dbReference>
<dbReference type="Pfam" id="PF13356">
    <property type="entry name" value="Arm-DNA-bind_3"/>
    <property type="match status" value="1"/>
</dbReference>
<dbReference type="Pfam" id="PF22022">
    <property type="entry name" value="Phage_int_M"/>
    <property type="match status" value="1"/>
</dbReference>
<evidence type="ECO:0000313" key="6">
    <source>
        <dbReference type="EMBL" id="PWW81841.1"/>
    </source>
</evidence>
<evidence type="ECO:0000313" key="7">
    <source>
        <dbReference type="Proteomes" id="UP000246278"/>
    </source>
</evidence>
<evidence type="ECO:0000256" key="3">
    <source>
        <dbReference type="ARBA" id="ARBA00023125"/>
    </source>
</evidence>
<keyword evidence="3" id="KW-0238">DNA-binding</keyword>
<dbReference type="InterPro" id="IPR013762">
    <property type="entry name" value="Integrase-like_cat_sf"/>
</dbReference>
<keyword evidence="7" id="KW-1185">Reference proteome</keyword>
<dbReference type="InterPro" id="IPR002104">
    <property type="entry name" value="Integrase_catalytic"/>
</dbReference>
<protein>
    <submittedName>
        <fullName evidence="6">Integrase</fullName>
    </submittedName>
</protein>
<organism evidence="6 7">
    <name type="scientific">Prosthecochloris marina</name>
    <dbReference type="NCBI Taxonomy" id="2017681"/>
    <lineage>
        <taxon>Bacteria</taxon>
        <taxon>Pseudomonadati</taxon>
        <taxon>Chlorobiota</taxon>
        <taxon>Chlorobiia</taxon>
        <taxon>Chlorobiales</taxon>
        <taxon>Chlorobiaceae</taxon>
        <taxon>Prosthecochloris</taxon>
    </lineage>
</organism>
<name>A0A317T8S8_9CHLB</name>